<dbReference type="RefSeq" id="WP_343995859.1">
    <property type="nucleotide sequence ID" value="NZ_BAAALG010000012.1"/>
</dbReference>
<proteinExistence type="predicted"/>
<evidence type="ECO:0000256" key="1">
    <source>
        <dbReference type="SAM" id="SignalP"/>
    </source>
</evidence>
<dbReference type="EMBL" id="BAAALG010000012">
    <property type="protein sequence ID" value="GAA1109398.1"/>
    <property type="molecule type" value="Genomic_DNA"/>
</dbReference>
<evidence type="ECO:0008006" key="4">
    <source>
        <dbReference type="Google" id="ProtNLM"/>
    </source>
</evidence>
<keyword evidence="1" id="KW-0732">Signal</keyword>
<dbReference type="Pfam" id="PF17957">
    <property type="entry name" value="Big_7"/>
    <property type="match status" value="3"/>
</dbReference>
<dbReference type="InterPro" id="IPR013783">
    <property type="entry name" value="Ig-like_fold"/>
</dbReference>
<evidence type="ECO:0000313" key="2">
    <source>
        <dbReference type="EMBL" id="GAA1109398.1"/>
    </source>
</evidence>
<organism evidence="2 3">
    <name type="scientific">Nocardioides dubius</name>
    <dbReference type="NCBI Taxonomy" id="317019"/>
    <lineage>
        <taxon>Bacteria</taxon>
        <taxon>Bacillati</taxon>
        <taxon>Actinomycetota</taxon>
        <taxon>Actinomycetes</taxon>
        <taxon>Propionibacteriales</taxon>
        <taxon>Nocardioidaceae</taxon>
        <taxon>Nocardioides</taxon>
    </lineage>
</organism>
<reference evidence="2 3" key="1">
    <citation type="journal article" date="2019" name="Int. J. Syst. Evol. Microbiol.">
        <title>The Global Catalogue of Microorganisms (GCM) 10K type strain sequencing project: providing services to taxonomists for standard genome sequencing and annotation.</title>
        <authorList>
            <consortium name="The Broad Institute Genomics Platform"/>
            <consortium name="The Broad Institute Genome Sequencing Center for Infectious Disease"/>
            <person name="Wu L."/>
            <person name="Ma J."/>
        </authorList>
    </citation>
    <scope>NUCLEOTIDE SEQUENCE [LARGE SCALE GENOMIC DNA]</scope>
    <source>
        <strain evidence="2 3">JCM 13008</strain>
    </source>
</reference>
<evidence type="ECO:0000313" key="3">
    <source>
        <dbReference type="Proteomes" id="UP001501581"/>
    </source>
</evidence>
<dbReference type="InterPro" id="IPR010916">
    <property type="entry name" value="TonB_box_CS"/>
</dbReference>
<dbReference type="PROSITE" id="PS00430">
    <property type="entry name" value="TONB_DEPENDENT_REC_1"/>
    <property type="match status" value="1"/>
</dbReference>
<gene>
    <name evidence="2" type="ORF">GCM10009668_32200</name>
</gene>
<accession>A0ABN1U015</accession>
<dbReference type="Gene3D" id="2.60.40.10">
    <property type="entry name" value="Immunoglobulins"/>
    <property type="match status" value="3"/>
</dbReference>
<keyword evidence="3" id="KW-1185">Reference proteome</keyword>
<feature type="signal peptide" evidence="1">
    <location>
        <begin position="1"/>
        <end position="29"/>
    </location>
</feature>
<protein>
    <recommendedName>
        <fullName evidence="4">Signal peptidase I</fullName>
    </recommendedName>
</protein>
<sequence>MSSFRSPVALALTLLAGLILTSTPQLSSAAYVATTTATAQVTAAADWTPPTVSLISPASTVKETVTVSATAADGETGVRDVVVEYLAPGASTWTAICTDTTAPYSCAWDTKVLGDGPYSLRARATDLAGYETTSAVVGTTVANKLYIELASPGDAVRGSVPLSVSVQNAGSLSHTVRVEYATSGSTSWKTICTNLSSPYACTWNTTTLVAGDYDLRAVLVSGSTSTYSAVVEAVTVDNLAPVVTMSDPGSPLSGMRTFSTTATDTGSGVEQVVIQYAPASTGTYRELCTITAEPWSCKVSTATLADGTYSFRAIATDAAGNAATSLAVGNRVVDNSVSSVSVEVPAQLTGTVTVGATASASAGVASVRFQYATSGGSAWTDLCTDTSSPYSCSWNTTTVADGLYDLRAILTDTAGRTITSAVESGARVDNSPLRGVDVQTANGGATAGRADAGDTITFTYSSQIDTTRVVSGWTGAARSATVRLRDGGVLLRSGKEDALDVLASGSTVNLGAINLKQDYVKSLGTVQFNATMTAGTVVVGGVTRSTVTLRLDSVASGSTRLRTVSAAAAMIWTPSASVTDLQGRACSTAAVTETGTTDREF</sequence>
<comment type="caution">
    <text evidence="2">The sequence shown here is derived from an EMBL/GenBank/DDBJ whole genome shotgun (WGS) entry which is preliminary data.</text>
</comment>
<name>A0ABN1U015_9ACTN</name>
<feature type="chain" id="PRO_5045508701" description="Signal peptidase I" evidence="1">
    <location>
        <begin position="30"/>
        <end position="601"/>
    </location>
</feature>
<dbReference type="Proteomes" id="UP001501581">
    <property type="component" value="Unassembled WGS sequence"/>
</dbReference>